<organism evidence="1 2">
    <name type="scientific">Actinokineospora alba</name>
    <dbReference type="NCBI Taxonomy" id="504798"/>
    <lineage>
        <taxon>Bacteria</taxon>
        <taxon>Bacillati</taxon>
        <taxon>Actinomycetota</taxon>
        <taxon>Actinomycetes</taxon>
        <taxon>Pseudonocardiales</taxon>
        <taxon>Pseudonocardiaceae</taxon>
        <taxon>Actinokineospora</taxon>
    </lineage>
</organism>
<protein>
    <submittedName>
        <fullName evidence="1">Uncharacterized protein</fullName>
    </submittedName>
</protein>
<sequence>MENHHRYPANEVILENKKVLDSYKPNREIVSRKHTQISEIKPGTWEGYLSEHVNKYRPGRVVKDSPSMRDKYPDLVGRPISGLPYMEIPVQEHDVPEWALRAAAERGITIRDVNGRIYELPPKEDPK</sequence>
<accession>A0A1H0UEP4</accession>
<keyword evidence="2" id="KW-1185">Reference proteome</keyword>
<reference evidence="2" key="1">
    <citation type="submission" date="2016-10" db="EMBL/GenBank/DDBJ databases">
        <authorList>
            <person name="Varghese N."/>
            <person name="Submissions S."/>
        </authorList>
    </citation>
    <scope>NUCLEOTIDE SEQUENCE [LARGE SCALE GENOMIC DNA]</scope>
    <source>
        <strain evidence="2">IBRC-M 10655</strain>
    </source>
</reference>
<evidence type="ECO:0000313" key="2">
    <source>
        <dbReference type="Proteomes" id="UP000199651"/>
    </source>
</evidence>
<dbReference type="AlphaFoldDB" id="A0A1H0UEP4"/>
<gene>
    <name evidence="1" type="ORF">SAMN05192558_111125</name>
</gene>
<name>A0A1H0UEP4_9PSEU</name>
<proteinExistence type="predicted"/>
<dbReference type="EMBL" id="FNJB01000011">
    <property type="protein sequence ID" value="SDP64540.1"/>
    <property type="molecule type" value="Genomic_DNA"/>
</dbReference>
<dbReference type="Proteomes" id="UP000199651">
    <property type="component" value="Unassembled WGS sequence"/>
</dbReference>
<dbReference type="STRING" id="504798.SAMN05421871_101456"/>
<evidence type="ECO:0000313" key="1">
    <source>
        <dbReference type="EMBL" id="SDP64540.1"/>
    </source>
</evidence>